<proteinExistence type="predicted"/>
<dbReference type="EMBL" id="WJQT01000004">
    <property type="protein sequence ID" value="MRJ46895.1"/>
    <property type="molecule type" value="Genomic_DNA"/>
</dbReference>
<dbReference type="InterPro" id="IPR049311">
    <property type="entry name" value="GIY_YIG_cat"/>
</dbReference>
<feature type="domain" description="GIY-YIG catalytic" evidence="1">
    <location>
        <begin position="155"/>
        <end position="273"/>
    </location>
</feature>
<reference evidence="2 3" key="1">
    <citation type="submission" date="2019-11" db="EMBL/GenBank/DDBJ databases">
        <title>Characterisation of Fundicoccus ignavus gen. nov. sp. nov., a novel genus of the family Aerococcaceae from bulk tank milk.</title>
        <authorList>
            <person name="Siebert A."/>
            <person name="Huptas C."/>
            <person name="Wenning M."/>
            <person name="Scherer S."/>
            <person name="Doll E.V."/>
        </authorList>
    </citation>
    <scope>NUCLEOTIDE SEQUENCE [LARGE SCALE GENOMIC DNA]</scope>
    <source>
        <strain evidence="2 3">DSM 109652</strain>
    </source>
</reference>
<dbReference type="InterPro" id="IPR035901">
    <property type="entry name" value="GIY-YIG_endonuc_sf"/>
</dbReference>
<comment type="caution">
    <text evidence="2">The sequence shown here is derived from an EMBL/GenBank/DDBJ whole genome shotgun (WGS) entry which is preliminary data.</text>
</comment>
<accession>A0A844CGQ1</accession>
<dbReference type="SUPFAM" id="SSF82771">
    <property type="entry name" value="GIY-YIG endonuclease"/>
    <property type="match status" value="1"/>
</dbReference>
<dbReference type="Pfam" id="PF20815">
    <property type="entry name" value="GIY_YIG_2"/>
    <property type="match status" value="1"/>
</dbReference>
<evidence type="ECO:0000313" key="3">
    <source>
        <dbReference type="Proteomes" id="UP000440066"/>
    </source>
</evidence>
<dbReference type="AlphaFoldDB" id="A0A844CGQ1"/>
<evidence type="ECO:0000313" key="2">
    <source>
        <dbReference type="EMBL" id="MRJ46895.1"/>
    </source>
</evidence>
<dbReference type="CDD" id="cd00719">
    <property type="entry name" value="GIY-YIG_SF"/>
    <property type="match status" value="1"/>
</dbReference>
<dbReference type="Proteomes" id="UP000440066">
    <property type="component" value="Unassembled WGS sequence"/>
</dbReference>
<organism evidence="2 3">
    <name type="scientific">Fundicoccus ignavus</name>
    <dbReference type="NCBI Taxonomy" id="2664442"/>
    <lineage>
        <taxon>Bacteria</taxon>
        <taxon>Bacillati</taxon>
        <taxon>Bacillota</taxon>
        <taxon>Bacilli</taxon>
        <taxon>Lactobacillales</taxon>
        <taxon>Aerococcaceae</taxon>
        <taxon>Fundicoccus</taxon>
    </lineage>
</organism>
<dbReference type="RefSeq" id="WP_153831978.1">
    <property type="nucleotide sequence ID" value="NZ_WJQT01000004.1"/>
</dbReference>
<sequence length="274" mass="31532">MNWKELQDNHHIVLQGGVTTLLNSPNVQNPKETSVQVGNYLIYNQEQLLYVGQGINIKTRLSKHWKNKEFAIHGENLSFKEIPNTIGRKEFEEYVMCNLKPGNNKSHKGRIFTLSEETEEAALLLWQQSQTLTGKLLNEGLIEAVEASEIKWQGNNLQGVYLVRRNNELIYVGETHNFNERIGTHHGRTRMSALRRTIGKNIFGFDLKTQAELGNLISNDKKRNFFTEEEDSFVNQFISECEFTVYSVSIGRLELEATLIQRFSPMLNKQGNKD</sequence>
<name>A0A844CGQ1_9LACT</name>
<protein>
    <recommendedName>
        <fullName evidence="1">GIY-YIG catalytic domain-containing protein</fullName>
    </recommendedName>
</protein>
<gene>
    <name evidence="2" type="ORF">GF867_04830</name>
</gene>
<evidence type="ECO:0000259" key="1">
    <source>
        <dbReference type="Pfam" id="PF20815"/>
    </source>
</evidence>